<feature type="compositionally biased region" description="Low complexity" evidence="1">
    <location>
        <begin position="930"/>
        <end position="945"/>
    </location>
</feature>
<keyword evidence="2" id="KW-1133">Transmembrane helix</keyword>
<feature type="compositionally biased region" description="Low complexity" evidence="1">
    <location>
        <begin position="10"/>
        <end position="22"/>
    </location>
</feature>
<feature type="compositionally biased region" description="Basic and acidic residues" evidence="1">
    <location>
        <begin position="101"/>
        <end position="132"/>
    </location>
</feature>
<feature type="compositionally biased region" description="Low complexity" evidence="1">
    <location>
        <begin position="565"/>
        <end position="578"/>
    </location>
</feature>
<feature type="region of interest" description="Disordered" evidence="1">
    <location>
        <begin position="421"/>
        <end position="454"/>
    </location>
</feature>
<feature type="compositionally biased region" description="Basic and acidic residues" evidence="1">
    <location>
        <begin position="498"/>
        <end position="507"/>
    </location>
</feature>
<sequence length="1223" mass="135772">MSAPSSDGRPSISSEPSAASSPTLNSRYSGAYGDNGEGSSSPRPSAGSRSDSTPRAPLDTEFIEEQDFAHRRHRPRKSGGFLLDSAFPSGPRARHPSRRSAHFEDHVEKRSSRHGHGDHEGSEYLGKARDGHNGSATSSPLRREVVVADTGTIENGEETGNGHGHDEGLRVPKSRKSTRESSPDMRPQALEQGYQPPRPAIDPNQIVSMALNLSESRRRNLGAGQLIVPQSAGSRRITSVGSQMNGAARDYSGGSSLRQYLNDQRRSSRNMSPGGGRSPSGMRKLSASMNRSVSMAGQGRSWQPGTFVRRDKALAYFELKWEYLRLLEFLPPLKPDSSAPGNFVITATNVPGSPHAYLSRVPSYANQKHELGRAYNPLQYIRNRRSRARERKSLDHPPPEFSDVDRVRDWVDRVENEAQYSTYRRQDRVSLPKIHDDHDGNPVPSTPPRPHRGWLFTPEELLADAHWLEQGDNKSILDDRHGRKIFPPAEPQKQDFLQPRDSKEYPEKRRRSWVEGISALSGDPQTGDESEPISERGRKHRLLPAFRAESPKRKKHGWRGSVPRSDSSSSSSDSDSGSQRNPSRRSRKLVDVNNNTGPLGLHINSLIEKETREEKMKSPTIISPDTPDKWGDTHQHHKIDGNTSARSSPEVPAFSNGSIKGDQHTSLKMPPKRRTDHTIAPEPRSSFEDMDSTAPSTPLHARPFHHDGMDLSPPPSRGGSVKKTKKHPLDIFRSDESAKGHKHERDSVDKKRNSRHVSEDAPDTSVSSAILAAPHAVKSLLTHRKNDSVSSLPSPEYRKDRKDTKEFKDKDLKEPPSAVTKFFKDVKSGGSKGASKVEKFIFKRDRAADDSDTDSIASVQAGSDTDDGPKKKEQRHRPRFVRSTTASTTTSITSVQPKTQRLDLPSFRSQKEQERGYVSDSGLPEDPITRQARARANSRSARFDALAPPRMDLRSLSATATRTRSRSQSPGASRMNKVLARPGGVGQGGLPMNPLAPTQNPRPALGRRHWSIADEEPVSRSNPLITSADIARIRALFLCSGIKARRINTRATEHRSPPPPWLTRAAAAATTTPIAVSRKEEHVLAAKLLTAALESRTTALHSSATRFQSTTMQSLVSQIAALKAQLESNVFPRVRSTADDAVRITSQVSGEAPLAVKQISDEMDAMVRMRRRRTRWVRRVGWMLVEWLVLGVMWWAWLVVMVLGTCRRVVGAVWGVVRWLLWL</sequence>
<feature type="compositionally biased region" description="Low complexity" evidence="1">
    <location>
        <begin position="883"/>
        <end position="894"/>
    </location>
</feature>
<dbReference type="PANTHER" id="PTHR38426">
    <property type="entry name" value="MAINTENANCE OF TELOMERE CAPPING PROTEIN 4"/>
    <property type="match status" value="1"/>
</dbReference>
<feature type="transmembrane region" description="Helical" evidence="2">
    <location>
        <begin position="1176"/>
        <end position="1196"/>
    </location>
</feature>
<dbReference type="InterPro" id="IPR038769">
    <property type="entry name" value="MTC4"/>
</dbReference>
<evidence type="ECO:0000313" key="3">
    <source>
        <dbReference type="EMBL" id="KAF2653946.1"/>
    </source>
</evidence>
<name>A0A6A6T230_9PLEO</name>
<keyword evidence="4" id="KW-1185">Reference proteome</keyword>
<feature type="region of interest" description="Disordered" evidence="1">
    <location>
        <begin position="1"/>
        <end position="202"/>
    </location>
</feature>
<dbReference type="PANTHER" id="PTHR38426:SF1">
    <property type="entry name" value="MAINTENANCE OF TELOMERE CAPPING PROTEIN 4"/>
    <property type="match status" value="1"/>
</dbReference>
<reference evidence="3" key="1">
    <citation type="journal article" date="2020" name="Stud. Mycol.">
        <title>101 Dothideomycetes genomes: a test case for predicting lifestyles and emergence of pathogens.</title>
        <authorList>
            <person name="Haridas S."/>
            <person name="Albert R."/>
            <person name="Binder M."/>
            <person name="Bloem J."/>
            <person name="Labutti K."/>
            <person name="Salamov A."/>
            <person name="Andreopoulos B."/>
            <person name="Baker S."/>
            <person name="Barry K."/>
            <person name="Bills G."/>
            <person name="Bluhm B."/>
            <person name="Cannon C."/>
            <person name="Castanera R."/>
            <person name="Culley D."/>
            <person name="Daum C."/>
            <person name="Ezra D."/>
            <person name="Gonzalez J."/>
            <person name="Henrissat B."/>
            <person name="Kuo A."/>
            <person name="Liang C."/>
            <person name="Lipzen A."/>
            <person name="Lutzoni F."/>
            <person name="Magnuson J."/>
            <person name="Mondo S."/>
            <person name="Nolan M."/>
            <person name="Ohm R."/>
            <person name="Pangilinan J."/>
            <person name="Park H.-J."/>
            <person name="Ramirez L."/>
            <person name="Alfaro M."/>
            <person name="Sun H."/>
            <person name="Tritt A."/>
            <person name="Yoshinaga Y."/>
            <person name="Zwiers L.-H."/>
            <person name="Turgeon B."/>
            <person name="Goodwin S."/>
            <person name="Spatafora J."/>
            <person name="Crous P."/>
            <person name="Grigoriev I."/>
        </authorList>
    </citation>
    <scope>NUCLEOTIDE SEQUENCE</scope>
    <source>
        <strain evidence="3">CBS 122681</strain>
    </source>
</reference>
<evidence type="ECO:0000313" key="4">
    <source>
        <dbReference type="Proteomes" id="UP000799324"/>
    </source>
</evidence>
<dbReference type="Proteomes" id="UP000799324">
    <property type="component" value="Unassembled WGS sequence"/>
</dbReference>
<accession>A0A6A6T230</accession>
<feature type="compositionally biased region" description="Basic and acidic residues" evidence="1">
    <location>
        <begin position="607"/>
        <end position="617"/>
    </location>
</feature>
<keyword evidence="2" id="KW-0472">Membrane</keyword>
<gene>
    <name evidence="3" type="ORF">K491DRAFT_705511</name>
</gene>
<organism evidence="3 4">
    <name type="scientific">Lophiostoma macrostomum CBS 122681</name>
    <dbReference type="NCBI Taxonomy" id="1314788"/>
    <lineage>
        <taxon>Eukaryota</taxon>
        <taxon>Fungi</taxon>
        <taxon>Dikarya</taxon>
        <taxon>Ascomycota</taxon>
        <taxon>Pezizomycotina</taxon>
        <taxon>Dothideomycetes</taxon>
        <taxon>Pleosporomycetidae</taxon>
        <taxon>Pleosporales</taxon>
        <taxon>Lophiostomataceae</taxon>
        <taxon>Lophiostoma</taxon>
    </lineage>
</organism>
<evidence type="ECO:0000256" key="2">
    <source>
        <dbReference type="SAM" id="Phobius"/>
    </source>
</evidence>
<feature type="compositionally biased region" description="Basic and acidic residues" evidence="1">
    <location>
        <begin position="835"/>
        <end position="849"/>
    </location>
</feature>
<feature type="compositionally biased region" description="Low complexity" evidence="1">
    <location>
        <begin position="38"/>
        <end position="51"/>
    </location>
</feature>
<feature type="region of interest" description="Disordered" evidence="1">
    <location>
        <begin position="478"/>
        <end position="1005"/>
    </location>
</feature>
<feature type="compositionally biased region" description="Polar residues" evidence="1">
    <location>
        <begin position="956"/>
        <end position="971"/>
    </location>
</feature>
<feature type="region of interest" description="Disordered" evidence="1">
    <location>
        <begin position="264"/>
        <end position="289"/>
    </location>
</feature>
<dbReference type="OrthoDB" id="1076608at2759"/>
<feature type="compositionally biased region" description="Basic and acidic residues" evidence="1">
    <location>
        <begin position="424"/>
        <end position="440"/>
    </location>
</feature>
<protein>
    <submittedName>
        <fullName evidence="3">Uncharacterized protein</fullName>
    </submittedName>
</protein>
<evidence type="ECO:0000256" key="1">
    <source>
        <dbReference type="SAM" id="MobiDB-lite"/>
    </source>
</evidence>
<keyword evidence="2" id="KW-0812">Transmembrane</keyword>
<feature type="compositionally biased region" description="Basic and acidic residues" evidence="1">
    <location>
        <begin position="727"/>
        <end position="759"/>
    </location>
</feature>
<feature type="region of interest" description="Disordered" evidence="1">
    <location>
        <begin position="237"/>
        <end position="256"/>
    </location>
</feature>
<proteinExistence type="predicted"/>
<dbReference type="EMBL" id="MU004372">
    <property type="protein sequence ID" value="KAF2653946.1"/>
    <property type="molecule type" value="Genomic_DNA"/>
</dbReference>
<feature type="compositionally biased region" description="Basic and acidic residues" evidence="1">
    <location>
        <begin position="796"/>
        <end position="814"/>
    </location>
</feature>
<feature type="compositionally biased region" description="Basic and acidic residues" evidence="1">
    <location>
        <begin position="626"/>
        <end position="640"/>
    </location>
</feature>
<dbReference type="AlphaFoldDB" id="A0A6A6T230"/>